<dbReference type="GO" id="GO:0005789">
    <property type="term" value="C:endoplasmic reticulum membrane"/>
    <property type="evidence" value="ECO:0007669"/>
    <property type="project" value="UniProtKB-SubCell"/>
</dbReference>
<keyword evidence="4" id="KW-1185">Reference proteome</keyword>
<dbReference type="GO" id="GO:0015031">
    <property type="term" value="P:protein transport"/>
    <property type="evidence" value="ECO:0007669"/>
    <property type="project" value="UniProtKB-KW"/>
</dbReference>
<dbReference type="SUPFAM" id="SSF53474">
    <property type="entry name" value="alpha/beta-Hydrolases"/>
    <property type="match status" value="1"/>
</dbReference>
<evidence type="ECO:0000259" key="2">
    <source>
        <dbReference type="Pfam" id="PF07819"/>
    </source>
</evidence>
<evidence type="ECO:0000256" key="1">
    <source>
        <dbReference type="RuleBase" id="RU365011"/>
    </source>
</evidence>
<gene>
    <name evidence="3" type="ORF">M404DRAFT_174410</name>
</gene>
<dbReference type="Proteomes" id="UP000054217">
    <property type="component" value="Unassembled WGS sequence"/>
</dbReference>
<dbReference type="HOGENOM" id="CLU_015737_1_2_1"/>
<keyword evidence="1" id="KW-0256">Endoplasmic reticulum</keyword>
<organism evidence="3 4">
    <name type="scientific">Pisolithus tinctorius Marx 270</name>
    <dbReference type="NCBI Taxonomy" id="870435"/>
    <lineage>
        <taxon>Eukaryota</taxon>
        <taxon>Fungi</taxon>
        <taxon>Dikarya</taxon>
        <taxon>Basidiomycota</taxon>
        <taxon>Agaricomycotina</taxon>
        <taxon>Agaricomycetes</taxon>
        <taxon>Agaricomycetidae</taxon>
        <taxon>Boletales</taxon>
        <taxon>Sclerodermatineae</taxon>
        <taxon>Pisolithaceae</taxon>
        <taxon>Pisolithus</taxon>
    </lineage>
</organism>
<dbReference type="OrthoDB" id="2632150at2759"/>
<name>A0A0C3JZ91_PISTI</name>
<accession>A0A0C3JZ91</accession>
<dbReference type="Gene3D" id="3.40.50.1820">
    <property type="entry name" value="alpha/beta hydrolase"/>
    <property type="match status" value="1"/>
</dbReference>
<evidence type="ECO:0000313" key="3">
    <source>
        <dbReference type="EMBL" id="KIO14473.1"/>
    </source>
</evidence>
<dbReference type="InterPro" id="IPR012908">
    <property type="entry name" value="PGAP1-ab_dom-like"/>
</dbReference>
<dbReference type="Pfam" id="PF07819">
    <property type="entry name" value="PGAP1"/>
    <property type="match status" value="1"/>
</dbReference>
<dbReference type="STRING" id="870435.A0A0C3JZ91"/>
<protein>
    <recommendedName>
        <fullName evidence="1">GPI inositol-deacylase</fullName>
        <ecNumber evidence="1">3.1.-.-</ecNumber>
    </recommendedName>
</protein>
<keyword evidence="1" id="KW-0813">Transport</keyword>
<comment type="similarity">
    <text evidence="1">Belongs to the GPI inositol-deacylase family.</text>
</comment>
<comment type="function">
    <text evidence="1">Involved in inositol deacylation of GPI-anchored proteins which plays important roles in the quality control and ER-associated degradation of GPI-anchored proteins.</text>
</comment>
<keyword evidence="1" id="KW-0653">Protein transport</keyword>
<dbReference type="InterPro" id="IPR029058">
    <property type="entry name" value="AB_hydrolase_fold"/>
</dbReference>
<evidence type="ECO:0000313" key="4">
    <source>
        <dbReference type="Proteomes" id="UP000054217"/>
    </source>
</evidence>
<reference evidence="4" key="2">
    <citation type="submission" date="2015-01" db="EMBL/GenBank/DDBJ databases">
        <title>Evolutionary Origins and Diversification of the Mycorrhizal Mutualists.</title>
        <authorList>
            <consortium name="DOE Joint Genome Institute"/>
            <consortium name="Mycorrhizal Genomics Consortium"/>
            <person name="Kohler A."/>
            <person name="Kuo A."/>
            <person name="Nagy L.G."/>
            <person name="Floudas D."/>
            <person name="Copeland A."/>
            <person name="Barry K.W."/>
            <person name="Cichocki N."/>
            <person name="Veneault-Fourrey C."/>
            <person name="LaButti K."/>
            <person name="Lindquist E.A."/>
            <person name="Lipzen A."/>
            <person name="Lundell T."/>
            <person name="Morin E."/>
            <person name="Murat C."/>
            <person name="Riley R."/>
            <person name="Ohm R."/>
            <person name="Sun H."/>
            <person name="Tunlid A."/>
            <person name="Henrissat B."/>
            <person name="Grigoriev I.V."/>
            <person name="Hibbett D.S."/>
            <person name="Martin F."/>
        </authorList>
    </citation>
    <scope>NUCLEOTIDE SEQUENCE [LARGE SCALE GENOMIC DNA]</scope>
    <source>
        <strain evidence="4">Marx 270</strain>
    </source>
</reference>
<dbReference type="EMBL" id="KN831944">
    <property type="protein sequence ID" value="KIO14473.1"/>
    <property type="molecule type" value="Genomic_DNA"/>
</dbReference>
<reference evidence="3 4" key="1">
    <citation type="submission" date="2014-04" db="EMBL/GenBank/DDBJ databases">
        <authorList>
            <consortium name="DOE Joint Genome Institute"/>
            <person name="Kuo A."/>
            <person name="Kohler A."/>
            <person name="Costa M.D."/>
            <person name="Nagy L.G."/>
            <person name="Floudas D."/>
            <person name="Copeland A."/>
            <person name="Barry K.W."/>
            <person name="Cichocki N."/>
            <person name="Veneault-Fourrey C."/>
            <person name="LaButti K."/>
            <person name="Lindquist E.A."/>
            <person name="Lipzen A."/>
            <person name="Lundell T."/>
            <person name="Morin E."/>
            <person name="Murat C."/>
            <person name="Sun H."/>
            <person name="Tunlid A."/>
            <person name="Henrissat B."/>
            <person name="Grigoriev I.V."/>
            <person name="Hibbett D.S."/>
            <person name="Martin F."/>
            <person name="Nordberg H.P."/>
            <person name="Cantor M.N."/>
            <person name="Hua S.X."/>
        </authorList>
    </citation>
    <scope>NUCLEOTIDE SEQUENCE [LARGE SCALE GENOMIC DNA]</scope>
    <source>
        <strain evidence="3 4">Marx 270</strain>
    </source>
</reference>
<keyword evidence="1" id="KW-0472">Membrane</keyword>
<dbReference type="AlphaFoldDB" id="A0A0C3JZ91"/>
<dbReference type="EC" id="3.1.-.-" evidence="1"/>
<dbReference type="PANTHER" id="PTHR34043">
    <property type="entry name" value="ALPHA/BETA-HYDROLASES SUPERFAMILY PROTEIN"/>
    <property type="match status" value="1"/>
</dbReference>
<dbReference type="PANTHER" id="PTHR34043:SF3">
    <property type="entry name" value="ALPHA_BETA-HYDROLASES SUPERFAMILY PROTEIN"/>
    <property type="match status" value="1"/>
</dbReference>
<proteinExistence type="inferred from homology"/>
<dbReference type="GO" id="GO:0016788">
    <property type="term" value="F:hydrolase activity, acting on ester bonds"/>
    <property type="evidence" value="ECO:0007669"/>
    <property type="project" value="InterPro"/>
</dbReference>
<keyword evidence="1" id="KW-0378">Hydrolase</keyword>
<feature type="domain" description="GPI inositol-deacylase PGAP1-like alpha/beta" evidence="2">
    <location>
        <begin position="52"/>
        <end position="132"/>
    </location>
</feature>
<dbReference type="InParanoid" id="A0A0C3JZ91"/>
<comment type="subcellular location">
    <subcellularLocation>
        <location evidence="1">Endoplasmic reticulum membrane</location>
    </subcellularLocation>
</comment>
<sequence length="272" mass="29884">MPYISADNCIVLCHGFVGTDSMMGLSYFNGVKDDLTSRGCKVIVPKVSMTGSIDERAKQLDLQIEDLLDLRSSSAKPDLHLICHSMGGLDARRLVHFSGLRYNVLSITTVSTPHYGSPIASLSESLGFVSRMSCQLLLSCLSGSGKAMNDMTPEHMENFNARYKNVPGIKYFSVTSKFQPFINHIFYISNKFIKNGSSSKYPKAFGENDGMVAVNSAKWGEFLGVVSDETSHFGIIGWGIMGILAGDSNYDAKDMYRWLVDNVAKKVEGKAE</sequence>